<feature type="transmembrane region" description="Helical" evidence="7">
    <location>
        <begin position="94"/>
        <end position="116"/>
    </location>
</feature>
<keyword evidence="6 7" id="KW-0472">Membrane</keyword>
<feature type="transmembrane region" description="Helical" evidence="7">
    <location>
        <begin position="184"/>
        <end position="206"/>
    </location>
</feature>
<keyword evidence="5 7" id="KW-1133">Transmembrane helix</keyword>
<dbReference type="Pfam" id="PF00528">
    <property type="entry name" value="BPD_transp_1"/>
    <property type="match status" value="1"/>
</dbReference>
<dbReference type="InterPro" id="IPR000515">
    <property type="entry name" value="MetI-like"/>
</dbReference>
<dbReference type="AlphaFoldDB" id="A0A0H5PY84"/>
<dbReference type="GO" id="GO:0005886">
    <property type="term" value="C:plasma membrane"/>
    <property type="evidence" value="ECO:0007669"/>
    <property type="project" value="UniProtKB-SubCell"/>
</dbReference>
<proteinExistence type="predicted"/>
<dbReference type="PANTHER" id="PTHR43005">
    <property type="entry name" value="BLR7065 PROTEIN"/>
    <property type="match status" value="1"/>
</dbReference>
<keyword evidence="3" id="KW-1003">Cell membrane</keyword>
<evidence type="ECO:0000259" key="8">
    <source>
        <dbReference type="PROSITE" id="PS50928"/>
    </source>
</evidence>
<protein>
    <recommendedName>
        <fullName evidence="8">ABC transmembrane type-1 domain-containing protein</fullName>
    </recommendedName>
</protein>
<evidence type="ECO:0000256" key="3">
    <source>
        <dbReference type="ARBA" id="ARBA00022475"/>
    </source>
</evidence>
<evidence type="ECO:0000256" key="1">
    <source>
        <dbReference type="ARBA" id="ARBA00004651"/>
    </source>
</evidence>
<reference evidence="9" key="2">
    <citation type="submission" date="2015-07" db="EMBL/GenBank/DDBJ databases">
        <title>Plasmids, circular viruses and viroids from rat gut.</title>
        <authorList>
            <person name="Jorgensen T.J."/>
            <person name="Hansen M.A."/>
            <person name="Xu Z."/>
            <person name="Tabak M.A."/>
            <person name="Sorensen S.J."/>
            <person name="Hansen L.H."/>
        </authorList>
    </citation>
    <scope>NUCLEOTIDE SEQUENCE</scope>
    <source>
        <strain evidence="9">RGRH0170</strain>
    </source>
</reference>
<dbReference type="PROSITE" id="PS50928">
    <property type="entry name" value="ABC_TM1"/>
    <property type="match status" value="1"/>
</dbReference>
<dbReference type="CDD" id="cd06261">
    <property type="entry name" value="TM_PBP2"/>
    <property type="match status" value="1"/>
</dbReference>
<dbReference type="EMBL" id="LN852857">
    <property type="protein sequence ID" value="CRY94109.1"/>
    <property type="molecule type" value="Genomic_DNA"/>
</dbReference>
<name>A0A0H5PY84_9ZZZZ</name>
<dbReference type="SUPFAM" id="SSF161098">
    <property type="entry name" value="MetI-like"/>
    <property type="match status" value="1"/>
</dbReference>
<keyword evidence="2" id="KW-0813">Transport</keyword>
<comment type="subcellular location">
    <subcellularLocation>
        <location evidence="1">Cell membrane</location>
        <topology evidence="1">Multi-pass membrane protein</topology>
    </subcellularLocation>
</comment>
<organism evidence="9">
    <name type="scientific">uncultured prokaryote</name>
    <dbReference type="NCBI Taxonomy" id="198431"/>
    <lineage>
        <taxon>unclassified sequences</taxon>
        <taxon>environmental samples</taxon>
    </lineage>
</organism>
<accession>A0A0H5PY84</accession>
<dbReference type="GO" id="GO:0055085">
    <property type="term" value="P:transmembrane transport"/>
    <property type="evidence" value="ECO:0007669"/>
    <property type="project" value="InterPro"/>
</dbReference>
<evidence type="ECO:0000256" key="5">
    <source>
        <dbReference type="ARBA" id="ARBA00022989"/>
    </source>
</evidence>
<feature type="transmembrane region" description="Helical" evidence="7">
    <location>
        <begin position="57"/>
        <end position="74"/>
    </location>
</feature>
<reference evidence="9" key="1">
    <citation type="submission" date="2015-06" db="EMBL/GenBank/DDBJ databases">
        <authorList>
            <person name="Joergensen T."/>
        </authorList>
    </citation>
    <scope>NUCLEOTIDE SEQUENCE</scope>
    <source>
        <strain evidence="9">RGRH0170</strain>
    </source>
</reference>
<feature type="transmembrane region" description="Helical" evidence="7">
    <location>
        <begin position="23"/>
        <end position="45"/>
    </location>
</feature>
<keyword evidence="4 7" id="KW-0812">Transmembrane</keyword>
<evidence type="ECO:0000256" key="6">
    <source>
        <dbReference type="ARBA" id="ARBA00023136"/>
    </source>
</evidence>
<evidence type="ECO:0000256" key="4">
    <source>
        <dbReference type="ARBA" id="ARBA00022692"/>
    </source>
</evidence>
<dbReference type="PANTHER" id="PTHR43005:SF1">
    <property type="entry name" value="SPERMIDINE_PUTRESCINE TRANSPORT SYSTEM PERMEASE PROTEIN"/>
    <property type="match status" value="1"/>
</dbReference>
<feature type="domain" description="ABC transmembrane type-1" evidence="8">
    <location>
        <begin position="1"/>
        <end position="205"/>
    </location>
</feature>
<evidence type="ECO:0000313" key="9">
    <source>
        <dbReference type="EMBL" id="CRY94109.1"/>
    </source>
</evidence>
<dbReference type="Gene3D" id="1.10.3720.10">
    <property type="entry name" value="MetI-like"/>
    <property type="match status" value="1"/>
</dbReference>
<feature type="transmembrane region" description="Helical" evidence="7">
    <location>
        <begin position="128"/>
        <end position="146"/>
    </location>
</feature>
<dbReference type="InterPro" id="IPR035906">
    <property type="entry name" value="MetI-like_sf"/>
</dbReference>
<evidence type="ECO:0000256" key="7">
    <source>
        <dbReference type="SAM" id="Phobius"/>
    </source>
</evidence>
<evidence type="ECO:0000256" key="2">
    <source>
        <dbReference type="ARBA" id="ARBA00022448"/>
    </source>
</evidence>
<sequence length="217" mass="24252">MISVALEVVLGLMLAMILCSDKMWARIVTSIFMIPMIMAPVAIGTMWRMMLDATTGVINYLLSFLGIGAIQWLSDPTMAKVSVLLVNVWQLTPWVAIICVAGLKALPGECIQAALVDGATPRQIFWKIVLPLVKPVLVIVIMMRFTDAFKVFDTIYTMTNGGPGTATEMLPNFIYKQGLKYYDAGYTAALAVIFVLSMTLLSLFFLKWRRREEENVW</sequence>